<evidence type="ECO:0000313" key="2">
    <source>
        <dbReference type="EMBL" id="GIF54568.1"/>
    </source>
</evidence>
<dbReference type="Gene3D" id="3.40.630.30">
    <property type="match status" value="1"/>
</dbReference>
<name>A0ABQ4BVK9_9ACTN</name>
<proteinExistence type="predicted"/>
<gene>
    <name evidence="2" type="ORF">Air01nite_06630</name>
</gene>
<evidence type="ECO:0000313" key="3">
    <source>
        <dbReference type="Proteomes" id="UP000624325"/>
    </source>
</evidence>
<accession>A0ABQ4BVK9</accession>
<dbReference type="SUPFAM" id="SSF55729">
    <property type="entry name" value="Acyl-CoA N-acyltransferases (Nat)"/>
    <property type="match status" value="1"/>
</dbReference>
<dbReference type="EMBL" id="BONC01000003">
    <property type="protein sequence ID" value="GIF54568.1"/>
    <property type="molecule type" value="Genomic_DNA"/>
</dbReference>
<keyword evidence="3" id="KW-1185">Reference proteome</keyword>
<dbReference type="PANTHER" id="PTHR43441">
    <property type="entry name" value="RIBOSOMAL-PROTEIN-SERINE ACETYLTRANSFERASE"/>
    <property type="match status" value="1"/>
</dbReference>
<dbReference type="Proteomes" id="UP000624325">
    <property type="component" value="Unassembled WGS sequence"/>
</dbReference>
<protein>
    <recommendedName>
        <fullName evidence="1">N-acetyltransferase domain-containing protein</fullName>
    </recommendedName>
</protein>
<reference evidence="2 3" key="1">
    <citation type="submission" date="2021-01" db="EMBL/GenBank/DDBJ databases">
        <title>Whole genome shotgun sequence of Asanoa iriomotensis NBRC 100142.</title>
        <authorList>
            <person name="Komaki H."/>
            <person name="Tamura T."/>
        </authorList>
    </citation>
    <scope>NUCLEOTIDE SEQUENCE [LARGE SCALE GENOMIC DNA]</scope>
    <source>
        <strain evidence="2 3">NBRC 100142</strain>
    </source>
</reference>
<dbReference type="PROSITE" id="PS51186">
    <property type="entry name" value="GNAT"/>
    <property type="match status" value="1"/>
</dbReference>
<sequence>MPSSYPPLNLAVRTPRLTLAAATDDLLERLVPLVRAGVVVDDQPAPFDDPMSLYEDSPAREWRWMRAIWSGRSKVDASFWRLYFVICHDGEPLGMQDLIGVDFAAVGTVTSFSWLAPAARGRGLGKEARAAILHLAFDGFGAREAGSDAFADNHASNRVSEALGYAENGTDWATRRGEAAQLKRWRITRDQWLPRRRADIALDGVEECKPLLGL</sequence>
<dbReference type="Pfam" id="PF13302">
    <property type="entry name" value="Acetyltransf_3"/>
    <property type="match status" value="1"/>
</dbReference>
<dbReference type="PANTHER" id="PTHR43441:SF11">
    <property type="entry name" value="RIBOSOMAL-PROTEIN-SERINE ACETYLTRANSFERASE"/>
    <property type="match status" value="1"/>
</dbReference>
<dbReference type="InterPro" id="IPR016181">
    <property type="entry name" value="Acyl_CoA_acyltransferase"/>
</dbReference>
<feature type="domain" description="N-acetyltransferase" evidence="1">
    <location>
        <begin position="32"/>
        <end position="188"/>
    </location>
</feature>
<organism evidence="2 3">
    <name type="scientific">Asanoa iriomotensis</name>
    <dbReference type="NCBI Taxonomy" id="234613"/>
    <lineage>
        <taxon>Bacteria</taxon>
        <taxon>Bacillati</taxon>
        <taxon>Actinomycetota</taxon>
        <taxon>Actinomycetes</taxon>
        <taxon>Micromonosporales</taxon>
        <taxon>Micromonosporaceae</taxon>
        <taxon>Asanoa</taxon>
    </lineage>
</organism>
<comment type="caution">
    <text evidence="2">The sequence shown here is derived from an EMBL/GenBank/DDBJ whole genome shotgun (WGS) entry which is preliminary data.</text>
</comment>
<dbReference type="InterPro" id="IPR051908">
    <property type="entry name" value="Ribosomal_N-acetyltransferase"/>
</dbReference>
<evidence type="ECO:0000259" key="1">
    <source>
        <dbReference type="PROSITE" id="PS51186"/>
    </source>
</evidence>
<dbReference type="InterPro" id="IPR000182">
    <property type="entry name" value="GNAT_dom"/>
</dbReference>
<dbReference type="RefSeq" id="WP_203700280.1">
    <property type="nucleotide sequence ID" value="NZ_BAAALU010000014.1"/>
</dbReference>